<feature type="region of interest" description="Disordered" evidence="1">
    <location>
        <begin position="566"/>
        <end position="630"/>
    </location>
</feature>
<proteinExistence type="predicted"/>
<feature type="signal peptide" evidence="2">
    <location>
        <begin position="1"/>
        <end position="24"/>
    </location>
</feature>
<feature type="chain" id="PRO_5040174652" evidence="2">
    <location>
        <begin position="25"/>
        <end position="716"/>
    </location>
</feature>
<evidence type="ECO:0000313" key="4">
    <source>
        <dbReference type="Proteomes" id="UP000886653"/>
    </source>
</evidence>
<dbReference type="OrthoDB" id="2507773at2759"/>
<feature type="compositionally biased region" description="Basic and acidic residues" evidence="1">
    <location>
        <begin position="577"/>
        <end position="593"/>
    </location>
</feature>
<name>A0A9P6NH60_9BASI</name>
<sequence length="716" mass="78236">MQYTFVKSSLIAFTLAQWSQTAKACEGPCITDTTNAFIGNYSKYHINPIFNTLSEMIHSKILSDHSITKVRALVVDPINSHWHHTIYNQTEKAIFPEYFHGKCQRVIDGVYKDPEGCPNPDCPVVCGTPGSMVHFYDKLVSIVFNVMQKSLHTSLPTTGSAYDQLEQAVISLAATNSRRSSLHARGNNMDPKILPELPVQVLNQMSEQDSWLSPHKPHALSTIPLNSSGGKMNSVPLDTKPVLSTFDKRSSLPLQLASLPLNPTSFLSSPPNPGGLPGTVSLPAVGSLPVDPTSLVGRSTLLNDPTTLLSTLPNAGNLPGPSSLPVNPTSLLGRRSLLIDPNTFLPSIPRADGLHGPGSLPVDPTSLLTRSTLPMDPTSILPSAGFLPVDRIRLLSKSTLPVDPSHAFDSAGLPLKPMNTIEKNEMPEGLQSATGQRKLPVDPTQMLSMKDLPVVPTRTLPRRSLPLDPSMLNSLPVQSLPIPNKSAGLPVAPAEDANPEQLLAKVDKLKHQNLTQLPSSRFLKNVDQRETELPKEAVNKVLAARSASSSTQRFRFRRVLRPSLIGDDEKREDDETAKDGEDHTEHDGDDRTALADGSLRNGSTDDDADDSEDEPITDKDSTQPAPQRLHPRQQVPDLLLLPKLAILESSVLVTPDAGLLPLLTKRRLPRMSDQEISQNLKQIIESCKQQFKDGCGKNFENCKWEKDMKSFILSFP</sequence>
<evidence type="ECO:0000313" key="3">
    <source>
        <dbReference type="EMBL" id="KAG0143943.1"/>
    </source>
</evidence>
<evidence type="ECO:0000256" key="1">
    <source>
        <dbReference type="SAM" id="MobiDB-lite"/>
    </source>
</evidence>
<protein>
    <submittedName>
        <fullName evidence="3">Uncharacterized protein</fullName>
    </submittedName>
</protein>
<keyword evidence="4" id="KW-1185">Reference proteome</keyword>
<dbReference type="Proteomes" id="UP000886653">
    <property type="component" value="Unassembled WGS sequence"/>
</dbReference>
<organism evidence="3 4">
    <name type="scientific">Cronartium quercuum f. sp. fusiforme G11</name>
    <dbReference type="NCBI Taxonomy" id="708437"/>
    <lineage>
        <taxon>Eukaryota</taxon>
        <taxon>Fungi</taxon>
        <taxon>Dikarya</taxon>
        <taxon>Basidiomycota</taxon>
        <taxon>Pucciniomycotina</taxon>
        <taxon>Pucciniomycetes</taxon>
        <taxon>Pucciniales</taxon>
        <taxon>Coleosporiaceae</taxon>
        <taxon>Cronartium</taxon>
    </lineage>
</organism>
<dbReference type="AlphaFoldDB" id="A0A9P6NH60"/>
<comment type="caution">
    <text evidence="3">The sequence shown here is derived from an EMBL/GenBank/DDBJ whole genome shotgun (WGS) entry which is preliminary data.</text>
</comment>
<dbReference type="EMBL" id="MU167306">
    <property type="protein sequence ID" value="KAG0143943.1"/>
    <property type="molecule type" value="Genomic_DNA"/>
</dbReference>
<accession>A0A9P6NH60</accession>
<gene>
    <name evidence="3" type="ORF">CROQUDRAFT_134660</name>
</gene>
<feature type="compositionally biased region" description="Acidic residues" evidence="1">
    <location>
        <begin position="604"/>
        <end position="615"/>
    </location>
</feature>
<keyword evidence="2" id="KW-0732">Signal</keyword>
<reference evidence="3" key="1">
    <citation type="submission" date="2013-11" db="EMBL/GenBank/DDBJ databases">
        <title>Genome sequence of the fusiform rust pathogen reveals effectors for host alternation and coevolution with pine.</title>
        <authorList>
            <consortium name="DOE Joint Genome Institute"/>
            <person name="Smith K."/>
            <person name="Pendleton A."/>
            <person name="Kubisiak T."/>
            <person name="Anderson C."/>
            <person name="Salamov A."/>
            <person name="Aerts A."/>
            <person name="Riley R."/>
            <person name="Clum A."/>
            <person name="Lindquist E."/>
            <person name="Ence D."/>
            <person name="Campbell M."/>
            <person name="Kronenberg Z."/>
            <person name="Feau N."/>
            <person name="Dhillon B."/>
            <person name="Hamelin R."/>
            <person name="Burleigh J."/>
            <person name="Smith J."/>
            <person name="Yandell M."/>
            <person name="Nelson C."/>
            <person name="Grigoriev I."/>
            <person name="Davis J."/>
        </authorList>
    </citation>
    <scope>NUCLEOTIDE SEQUENCE</scope>
    <source>
        <strain evidence="3">G11</strain>
    </source>
</reference>
<evidence type="ECO:0000256" key="2">
    <source>
        <dbReference type="SAM" id="SignalP"/>
    </source>
</evidence>